<dbReference type="AlphaFoldDB" id="A0A1I5PTS7"/>
<dbReference type="OrthoDB" id="312404at2157"/>
<evidence type="ECO:0000313" key="1">
    <source>
        <dbReference type="EMBL" id="SFP37443.1"/>
    </source>
</evidence>
<dbReference type="RefSeq" id="WP_074876366.1">
    <property type="nucleotide sequence ID" value="NZ_FOXI01000003.1"/>
</dbReference>
<accession>A0A1I5PTS7</accession>
<dbReference type="EMBL" id="FOXI01000003">
    <property type="protein sequence ID" value="SFP37443.1"/>
    <property type="molecule type" value="Genomic_DNA"/>
</dbReference>
<evidence type="ECO:0000313" key="2">
    <source>
        <dbReference type="Proteomes" id="UP000183769"/>
    </source>
</evidence>
<organism evidence="1 2">
    <name type="scientific">Halolamina pelagica</name>
    <dbReference type="NCBI Taxonomy" id="699431"/>
    <lineage>
        <taxon>Archaea</taxon>
        <taxon>Methanobacteriati</taxon>
        <taxon>Methanobacteriota</taxon>
        <taxon>Stenosarchaea group</taxon>
        <taxon>Halobacteria</taxon>
        <taxon>Halobacteriales</taxon>
        <taxon>Haloferacaceae</taxon>
    </lineage>
</organism>
<dbReference type="Proteomes" id="UP000183769">
    <property type="component" value="Unassembled WGS sequence"/>
</dbReference>
<proteinExistence type="predicted"/>
<keyword evidence="2" id="KW-1185">Reference proteome</keyword>
<gene>
    <name evidence="1" type="ORF">SAMN05216277_103101</name>
</gene>
<sequence length="177" mass="19745">MTDWIERGASVAVETVLREWIEREARKEQYPDADPTDWDRERLRRELTDTYGEPAEPVVDGRLDWRAVELTGGELGELGTFPEPAWDHLAGDGTVAGAVTRLDDPVVVDDFPDAAEKIAWFAEHADEEFGAAVAWQQTDEWPPVLLDGNHRACGAHRAAREGEGVTLELHLGYESLP</sequence>
<protein>
    <submittedName>
        <fullName evidence="1">Uncharacterized protein</fullName>
    </submittedName>
</protein>
<name>A0A1I5PTS7_9EURY</name>
<reference evidence="2" key="1">
    <citation type="submission" date="2016-10" db="EMBL/GenBank/DDBJ databases">
        <authorList>
            <person name="Varghese N."/>
            <person name="Submissions S."/>
        </authorList>
    </citation>
    <scope>NUCLEOTIDE SEQUENCE [LARGE SCALE GENOMIC DNA]</scope>
    <source>
        <strain evidence="2">CGMCC 1.10329</strain>
    </source>
</reference>